<dbReference type="EMBL" id="CP003364">
    <property type="protein sequence ID" value="AGA30706.1"/>
    <property type="molecule type" value="Genomic_DNA"/>
</dbReference>
<dbReference type="STRING" id="886293.Sinac_6631"/>
<evidence type="ECO:0000313" key="3">
    <source>
        <dbReference type="Proteomes" id="UP000010798"/>
    </source>
</evidence>
<dbReference type="KEGG" id="saci:Sinac_6631"/>
<proteinExistence type="predicted"/>
<dbReference type="InterPro" id="IPR053158">
    <property type="entry name" value="CapK_Type1_Caps_Biosynth"/>
</dbReference>
<evidence type="ECO:0000313" key="2">
    <source>
        <dbReference type="EMBL" id="AGA30706.1"/>
    </source>
</evidence>
<dbReference type="SUPFAM" id="SSF56801">
    <property type="entry name" value="Acetyl-CoA synthetase-like"/>
    <property type="match status" value="1"/>
</dbReference>
<dbReference type="AlphaFoldDB" id="L0DPU3"/>
<keyword evidence="3" id="KW-1185">Reference proteome</keyword>
<reference evidence="2 3" key="1">
    <citation type="submission" date="2012-02" db="EMBL/GenBank/DDBJ databases">
        <title>Complete sequence of chromosome of Singulisphaera acidiphila DSM 18658.</title>
        <authorList>
            <consortium name="US DOE Joint Genome Institute (JGI-PGF)"/>
            <person name="Lucas S."/>
            <person name="Copeland A."/>
            <person name="Lapidus A."/>
            <person name="Glavina del Rio T."/>
            <person name="Dalin E."/>
            <person name="Tice H."/>
            <person name="Bruce D."/>
            <person name="Goodwin L."/>
            <person name="Pitluck S."/>
            <person name="Peters L."/>
            <person name="Ovchinnikova G."/>
            <person name="Chertkov O."/>
            <person name="Kyrpides N."/>
            <person name="Mavromatis K."/>
            <person name="Ivanova N."/>
            <person name="Brettin T."/>
            <person name="Detter J.C."/>
            <person name="Han C."/>
            <person name="Larimer F."/>
            <person name="Land M."/>
            <person name="Hauser L."/>
            <person name="Markowitz V."/>
            <person name="Cheng J.-F."/>
            <person name="Hugenholtz P."/>
            <person name="Woyke T."/>
            <person name="Wu D."/>
            <person name="Tindall B."/>
            <person name="Pomrenke H."/>
            <person name="Brambilla E."/>
            <person name="Klenk H.-P."/>
            <person name="Eisen J.A."/>
        </authorList>
    </citation>
    <scope>NUCLEOTIDE SEQUENCE [LARGE SCALE GENOMIC DNA]</scope>
    <source>
        <strain evidence="3">ATCC BAA-1392 / DSM 18658 / VKM B-2454 / MOB10</strain>
    </source>
</reference>
<accession>L0DPU3</accession>
<dbReference type="PANTHER" id="PTHR36932:SF1">
    <property type="entry name" value="CAPSULAR POLYSACCHARIDE BIOSYNTHESIS PROTEIN"/>
    <property type="match status" value="1"/>
</dbReference>
<dbReference type="PANTHER" id="PTHR36932">
    <property type="entry name" value="CAPSULAR POLYSACCHARIDE BIOSYNTHESIS PROTEIN"/>
    <property type="match status" value="1"/>
</dbReference>
<dbReference type="HOGENOM" id="CLU_035301_4_1_0"/>
<evidence type="ECO:0000256" key="1">
    <source>
        <dbReference type="SAM" id="MobiDB-lite"/>
    </source>
</evidence>
<dbReference type="Proteomes" id="UP000010798">
    <property type="component" value="Chromosome"/>
</dbReference>
<name>L0DPU3_SINAD</name>
<feature type="region of interest" description="Disordered" evidence="1">
    <location>
        <begin position="462"/>
        <end position="496"/>
    </location>
</feature>
<gene>
    <name evidence="2" type="ordered locus">Sinac_6631</name>
</gene>
<dbReference type="RefSeq" id="WP_015249788.1">
    <property type="nucleotide sequence ID" value="NC_019892.1"/>
</dbReference>
<dbReference type="Gene3D" id="3.40.50.12780">
    <property type="entry name" value="N-terminal domain of ligase-like"/>
    <property type="match status" value="1"/>
</dbReference>
<dbReference type="InterPro" id="IPR042099">
    <property type="entry name" value="ANL_N_sf"/>
</dbReference>
<protein>
    <submittedName>
        <fullName evidence="2">Coenzyme F390 synthetase</fullName>
    </submittedName>
</protein>
<organism evidence="2 3">
    <name type="scientific">Singulisphaera acidiphila (strain ATCC BAA-1392 / DSM 18658 / VKM B-2454 / MOB10)</name>
    <dbReference type="NCBI Taxonomy" id="886293"/>
    <lineage>
        <taxon>Bacteria</taxon>
        <taxon>Pseudomonadati</taxon>
        <taxon>Planctomycetota</taxon>
        <taxon>Planctomycetia</taxon>
        <taxon>Isosphaerales</taxon>
        <taxon>Isosphaeraceae</taxon>
        <taxon>Singulisphaera</taxon>
    </lineage>
</organism>
<dbReference type="OrthoDB" id="580775at2"/>
<feature type="compositionally biased region" description="Polar residues" evidence="1">
    <location>
        <begin position="487"/>
        <end position="496"/>
    </location>
</feature>
<dbReference type="eggNOG" id="COG1541">
    <property type="taxonomic scope" value="Bacteria"/>
</dbReference>
<sequence length="496" mass="56006">MLLFLLRTLNLKRERRLAPERLAQVQHRRLKGLVRRTIQRSAFYREKYQGIDFDRFTLGDLPPTTKGELMANFDRVVTDPAVTRAGLERFMDVPENAGHLFLDRYIVSHTSGSQGQPMLIVQDQKSLELAFRLQMTRGNNEKVGVREGISRLIDPVRLAVVTLKRGFYPSATLFQHMPAAARRYVNVLWLSQTDPDLNRRLNDFRPQVLTGYAGVLEMLALESEAGRLRLKPELRQVVNNSEALTDRAKARIQSAFGLHVMNNYATGECIFLSNGCSTNAGAHINADWAICEVVDEEYRPVPAGTPGQKVLITNLANGVQPFIRYEVGDVVTMADTPCQCGSRLPRVARIEGRAADVFWVGEGTRRRRMINLVFAHAIEYLRDVREWQAIQWDRQRVVVRLEPLPGAVLDLSRARQAIDRELTTYNFQDVEVDFEVAPQLSADPETGKFRRMISLVENQANKAVPPHRPTIGQGMIGTAIGSRRPNRPTSANSGTR</sequence>